<proteinExistence type="predicted"/>
<dbReference type="Proteomes" id="UP000196230">
    <property type="component" value="Unassembled WGS sequence"/>
</dbReference>
<reference evidence="1 2" key="1">
    <citation type="submission" date="2017-02" db="EMBL/GenBank/DDBJ databases">
        <authorList>
            <person name="Peterson S.W."/>
        </authorList>
    </citation>
    <scope>NUCLEOTIDE SEQUENCE [LARGE SCALE GENOMIC DNA]</scope>
    <source>
        <strain evidence="1 2">2B3F</strain>
    </source>
</reference>
<evidence type="ECO:0000313" key="1">
    <source>
        <dbReference type="EMBL" id="SJN25325.1"/>
    </source>
</evidence>
<organism evidence="1 2">
    <name type="scientific">Micrococcus lylae</name>
    <dbReference type="NCBI Taxonomy" id="1273"/>
    <lineage>
        <taxon>Bacteria</taxon>
        <taxon>Bacillati</taxon>
        <taxon>Actinomycetota</taxon>
        <taxon>Actinomycetes</taxon>
        <taxon>Micrococcales</taxon>
        <taxon>Micrococcaceae</taxon>
        <taxon>Micrococcus</taxon>
    </lineage>
</organism>
<sequence length="56" mass="5995">MNAIGVAEDLDHALSAFTTGTIEMPPVQVYDDASVTDFLDRSFGVAPATARPVYSY</sequence>
<protein>
    <submittedName>
        <fullName evidence="1">Uncharacterized protein</fullName>
    </submittedName>
</protein>
<dbReference type="EMBL" id="FUKP01000038">
    <property type="protein sequence ID" value="SJN25325.1"/>
    <property type="molecule type" value="Genomic_DNA"/>
</dbReference>
<accession>A0A1R4J0R5</accession>
<gene>
    <name evidence="1" type="ORF">FM125_05585</name>
</gene>
<evidence type="ECO:0000313" key="2">
    <source>
        <dbReference type="Proteomes" id="UP000196230"/>
    </source>
</evidence>
<dbReference type="AlphaFoldDB" id="A0A1R4J0R5"/>
<name>A0A1R4J0R5_9MICC</name>